<dbReference type="InterPro" id="IPR011992">
    <property type="entry name" value="EF-hand-dom_pair"/>
</dbReference>
<dbReference type="Gene3D" id="1.10.238.10">
    <property type="entry name" value="EF-hand"/>
    <property type="match status" value="1"/>
</dbReference>
<evidence type="ECO:0000313" key="4">
    <source>
        <dbReference type="Proteomes" id="UP001178507"/>
    </source>
</evidence>
<dbReference type="InterPro" id="IPR018247">
    <property type="entry name" value="EF_Hand_1_Ca_BS"/>
</dbReference>
<reference evidence="3" key="1">
    <citation type="submission" date="2023-08" db="EMBL/GenBank/DDBJ databases">
        <authorList>
            <person name="Chen Y."/>
            <person name="Shah S."/>
            <person name="Dougan E. K."/>
            <person name="Thang M."/>
            <person name="Chan C."/>
        </authorList>
    </citation>
    <scope>NUCLEOTIDE SEQUENCE</scope>
</reference>
<name>A0AA36I3A1_9DINO</name>
<feature type="domain" description="EF-hand" evidence="2">
    <location>
        <begin position="72"/>
        <end position="107"/>
    </location>
</feature>
<dbReference type="SUPFAM" id="SSF47473">
    <property type="entry name" value="EF-hand"/>
    <property type="match status" value="1"/>
</dbReference>
<evidence type="ECO:0000259" key="2">
    <source>
        <dbReference type="PROSITE" id="PS50222"/>
    </source>
</evidence>
<comment type="caution">
    <text evidence="3">The sequence shown here is derived from an EMBL/GenBank/DDBJ whole genome shotgun (WGS) entry which is preliminary data.</text>
</comment>
<proteinExistence type="predicted"/>
<dbReference type="GO" id="GO:0005509">
    <property type="term" value="F:calcium ion binding"/>
    <property type="evidence" value="ECO:0007669"/>
    <property type="project" value="InterPro"/>
</dbReference>
<organism evidence="3 4">
    <name type="scientific">Effrenium voratum</name>
    <dbReference type="NCBI Taxonomy" id="2562239"/>
    <lineage>
        <taxon>Eukaryota</taxon>
        <taxon>Sar</taxon>
        <taxon>Alveolata</taxon>
        <taxon>Dinophyceae</taxon>
        <taxon>Suessiales</taxon>
        <taxon>Symbiodiniaceae</taxon>
        <taxon>Effrenium</taxon>
    </lineage>
</organism>
<evidence type="ECO:0000313" key="3">
    <source>
        <dbReference type="EMBL" id="CAJ1379418.1"/>
    </source>
</evidence>
<keyword evidence="4" id="KW-1185">Reference proteome</keyword>
<dbReference type="PROSITE" id="PS50222">
    <property type="entry name" value="EF_HAND_2"/>
    <property type="match status" value="2"/>
</dbReference>
<accession>A0AA36I3A1</accession>
<dbReference type="SMART" id="SM00054">
    <property type="entry name" value="EFh"/>
    <property type="match status" value="2"/>
</dbReference>
<feature type="domain" description="EF-hand" evidence="2">
    <location>
        <begin position="34"/>
        <end position="69"/>
    </location>
</feature>
<dbReference type="Pfam" id="PF13499">
    <property type="entry name" value="EF-hand_7"/>
    <property type="match status" value="1"/>
</dbReference>
<dbReference type="InterPro" id="IPR002048">
    <property type="entry name" value="EF_hand_dom"/>
</dbReference>
<gene>
    <name evidence="3" type="ORF">EVOR1521_LOCUS7670</name>
</gene>
<dbReference type="Proteomes" id="UP001178507">
    <property type="component" value="Unassembled WGS sequence"/>
</dbReference>
<dbReference type="PROSITE" id="PS00018">
    <property type="entry name" value="EF_HAND_1"/>
    <property type="match status" value="2"/>
</dbReference>
<sequence length="364" mass="40866">MVMARLGALTVGSCGSIASMSSMARSSTRMTVAFQEEQIIRLFQKFDANGDNCVSQEELLSVLQQLSDPSDTRGERLEELLHGIDTNGDGFIQLEEFMAWCYASGDMGKRLRWTCFHVVQAEQPLMSRKRLPPRNTNRISQFRWLEDLLRMIVEGKNQGGSGIRETGERATPLFAVAGVCPNTLCDMQAMLFCQVSGGVDFWWVKPQADDPTKLETQTLDLHKEGAHRNYASKSKALYQPLSDMFSGSKDGAFEFGVDESGRAFIQETIERSGRCRMLLFLVWQENWSSCFAYNKFIEGKLFYQHGEPWDLPQATACGKTPPAAPFFARQFRLEGGGLKLAGLETEETVLTLMPPDVCQEMFPL</sequence>
<protein>
    <recommendedName>
        <fullName evidence="2">EF-hand domain-containing protein</fullName>
    </recommendedName>
</protein>
<dbReference type="CDD" id="cd00051">
    <property type="entry name" value="EFh"/>
    <property type="match status" value="1"/>
</dbReference>
<keyword evidence="1" id="KW-0106">Calcium</keyword>
<evidence type="ECO:0000256" key="1">
    <source>
        <dbReference type="ARBA" id="ARBA00022837"/>
    </source>
</evidence>
<dbReference type="EMBL" id="CAUJNA010000627">
    <property type="protein sequence ID" value="CAJ1379418.1"/>
    <property type="molecule type" value="Genomic_DNA"/>
</dbReference>
<dbReference type="AlphaFoldDB" id="A0AA36I3A1"/>